<feature type="transmembrane region" description="Helical" evidence="5">
    <location>
        <begin position="81"/>
        <end position="101"/>
    </location>
</feature>
<proteinExistence type="inferred from homology"/>
<feature type="transmembrane region" description="Helical" evidence="5">
    <location>
        <begin position="108"/>
        <end position="127"/>
    </location>
</feature>
<evidence type="ECO:0000256" key="3">
    <source>
        <dbReference type="ARBA" id="ARBA00022989"/>
    </source>
</evidence>
<feature type="transmembrane region" description="Helical" evidence="5">
    <location>
        <begin position="208"/>
        <end position="226"/>
    </location>
</feature>
<dbReference type="EMBL" id="AMXI01001206">
    <property type="protein sequence ID" value="EKN40444.1"/>
    <property type="molecule type" value="Genomic_DNA"/>
</dbReference>
<feature type="non-terminal residue" evidence="6">
    <location>
        <position position="1"/>
    </location>
</feature>
<protein>
    <recommendedName>
        <fullName evidence="5">Probable membrane transporter protein</fullName>
    </recommendedName>
</protein>
<comment type="subcellular location">
    <subcellularLocation>
        <location evidence="5">Cell membrane</location>
        <topology evidence="5">Multi-pass membrane protein</topology>
    </subcellularLocation>
    <subcellularLocation>
        <location evidence="1">Membrane</location>
        <topology evidence="1">Multi-pass membrane protein</topology>
    </subcellularLocation>
</comment>
<feature type="transmembrane region" description="Helical" evidence="5">
    <location>
        <begin position="6"/>
        <end position="24"/>
    </location>
</feature>
<dbReference type="AlphaFoldDB" id="M1ZU33"/>
<comment type="caution">
    <text evidence="6">The sequence shown here is derived from an EMBL/GenBank/DDBJ whole genome shotgun (WGS) entry which is preliminary data.</text>
</comment>
<name>M1ZU33_CLOBO</name>
<keyword evidence="2 5" id="KW-0812">Transmembrane</keyword>
<evidence type="ECO:0000313" key="6">
    <source>
        <dbReference type="EMBL" id="EKN40444.1"/>
    </source>
</evidence>
<organism evidence="6 7">
    <name type="scientific">Clostridium botulinum CFSAN001627</name>
    <dbReference type="NCBI Taxonomy" id="1232189"/>
    <lineage>
        <taxon>Bacteria</taxon>
        <taxon>Bacillati</taxon>
        <taxon>Bacillota</taxon>
        <taxon>Clostridia</taxon>
        <taxon>Eubacteriales</taxon>
        <taxon>Clostridiaceae</taxon>
        <taxon>Clostridium</taxon>
    </lineage>
</organism>
<feature type="transmembrane region" description="Helical" evidence="5">
    <location>
        <begin position="44"/>
        <end position="61"/>
    </location>
</feature>
<keyword evidence="3 5" id="KW-1133">Transmembrane helix</keyword>
<dbReference type="InterPro" id="IPR002781">
    <property type="entry name" value="TM_pro_TauE-like"/>
</dbReference>
<dbReference type="Pfam" id="PF01925">
    <property type="entry name" value="TauE"/>
    <property type="match status" value="2"/>
</dbReference>
<feature type="transmembrane region" description="Helical" evidence="5">
    <location>
        <begin position="264"/>
        <end position="281"/>
    </location>
</feature>
<dbReference type="PANTHER" id="PTHR43483">
    <property type="entry name" value="MEMBRANE TRANSPORTER PROTEIN HI_0806-RELATED"/>
    <property type="match status" value="1"/>
</dbReference>
<dbReference type="Proteomes" id="UP000011944">
    <property type="component" value="Unassembled WGS sequence"/>
</dbReference>
<dbReference type="PATRIC" id="fig|1232189.3.peg.3079"/>
<comment type="similarity">
    <text evidence="5">Belongs to the 4-toluene sulfonate uptake permease (TSUP) (TC 2.A.102) family.</text>
</comment>
<reference evidence="6 7" key="1">
    <citation type="submission" date="2012-10" db="EMBL/GenBank/DDBJ databases">
        <authorList>
            <person name="Strain E.A."/>
            <person name="Brown E."/>
            <person name="Allard M.W."/>
            <person name="Gonzalez-Escalona N."/>
            <person name="Timme R."/>
        </authorList>
    </citation>
    <scope>NUCLEOTIDE SEQUENCE [LARGE SCALE GENOMIC DNA]</scope>
    <source>
        <strain evidence="6 7">CFSAN001627</strain>
    </source>
</reference>
<accession>M1ZU33</accession>
<sequence>EIAMVKAIWFALIILAVWFGIILFRDFVKHKNNLENVSWGKTAIIGFIVNFFDVLGIGAFAPQTALLKLTKQTEDRLLPGTLNSANTIPVLIEAIIFIKIIEVDSITLISMLVAATIGAVIGAGIVSKLPEKIIQLTMGCALLVTAYFMLAGQMHWMPGGGDAIGLHGTKLIIAVVINFILGALMTAGIGLYAPCMALVFMLGMSPKVAFPIMMGSCAFLMPPASAKFVKEGAYNRKASVSMCLAGTVGVLIAAFLVKSLSMDILRWLVIAVVIYTAAIMLKSAFKNKSKQAIA</sequence>
<evidence type="ECO:0000256" key="5">
    <source>
        <dbReference type="RuleBase" id="RU363041"/>
    </source>
</evidence>
<feature type="transmembrane region" description="Helical" evidence="5">
    <location>
        <begin position="238"/>
        <end position="258"/>
    </location>
</feature>
<feature type="transmembrane region" description="Helical" evidence="5">
    <location>
        <begin position="133"/>
        <end position="150"/>
    </location>
</feature>
<keyword evidence="4 5" id="KW-0472">Membrane</keyword>
<reference evidence="6 7" key="2">
    <citation type="submission" date="2013-03" db="EMBL/GenBank/DDBJ databases">
        <title>Diversity in Clostridium botulinum.</title>
        <authorList>
            <person name="Timme R.E."/>
            <person name="Allard M."/>
            <person name="Luo Y."/>
            <person name="Strain E."/>
            <person name="Gonzalez-Escalona N."/>
            <person name="Brown E."/>
        </authorList>
    </citation>
    <scope>NUCLEOTIDE SEQUENCE [LARGE SCALE GENOMIC DNA]</scope>
    <source>
        <strain evidence="6 7">CFSAN001627</strain>
    </source>
</reference>
<dbReference type="PANTHER" id="PTHR43483:SF3">
    <property type="entry name" value="MEMBRANE TRANSPORTER PROTEIN HI_0806-RELATED"/>
    <property type="match status" value="1"/>
</dbReference>
<evidence type="ECO:0000256" key="2">
    <source>
        <dbReference type="ARBA" id="ARBA00022692"/>
    </source>
</evidence>
<gene>
    <name evidence="6" type="ORF">CFSAN001627_19623</name>
</gene>
<evidence type="ECO:0000313" key="7">
    <source>
        <dbReference type="Proteomes" id="UP000011944"/>
    </source>
</evidence>
<dbReference type="GO" id="GO:0005886">
    <property type="term" value="C:plasma membrane"/>
    <property type="evidence" value="ECO:0007669"/>
    <property type="project" value="UniProtKB-SubCell"/>
</dbReference>
<keyword evidence="5" id="KW-1003">Cell membrane</keyword>
<evidence type="ECO:0000256" key="4">
    <source>
        <dbReference type="ARBA" id="ARBA00023136"/>
    </source>
</evidence>
<feature type="transmembrane region" description="Helical" evidence="5">
    <location>
        <begin position="171"/>
        <end position="202"/>
    </location>
</feature>
<evidence type="ECO:0000256" key="1">
    <source>
        <dbReference type="ARBA" id="ARBA00004141"/>
    </source>
</evidence>